<evidence type="ECO:0000256" key="2">
    <source>
        <dbReference type="ARBA" id="ARBA00022676"/>
    </source>
</evidence>
<sequence length="358" mass="39786">MPGAGGGSVRTHEINKRLVAEGHHVTVLTTDYPGATARCQDGVQYIPLGFGHGRTKLSRLLGYVLRLPWEVVRRRDTCDLVVEDFFAPFSTMAAPLWSRKPTIAVVQWLHAKDKSRQYRLPFFLVERAGVLTHSRMVAVSNGTAEALRALNQRAHIDVIGNGLDRRAMEVVPRLGRDVVYIGRLEVLCKGLDLLLEAWETAHRDVDGQLVIVGSGPDEELVRRIARNRGLDDRIRFTGWIDGTEKFRLLGNARLVVVPSRHETFGLVAIEALATGTPIVAFDIPCLREVVPASCGWLVEPFHAETLAKEIVLRYNAPKELEKAGRRGRQFAVRFDWDALALQQVAAYRAAVPLSGPAK</sequence>
<protein>
    <recommendedName>
        <fullName evidence="1">D-inositol 3-phosphate glycosyltransferase</fullName>
    </recommendedName>
</protein>
<dbReference type="EMBL" id="JBHSIW010000003">
    <property type="protein sequence ID" value="MFC4902315.1"/>
    <property type="molecule type" value="Genomic_DNA"/>
</dbReference>
<evidence type="ECO:0000256" key="1">
    <source>
        <dbReference type="ARBA" id="ARBA00021292"/>
    </source>
</evidence>
<name>A0ABV9TEC5_9MICC</name>
<dbReference type="GO" id="GO:0016757">
    <property type="term" value="F:glycosyltransferase activity"/>
    <property type="evidence" value="ECO:0007669"/>
    <property type="project" value="UniProtKB-KW"/>
</dbReference>
<dbReference type="SUPFAM" id="SSF53756">
    <property type="entry name" value="UDP-Glycosyltransferase/glycogen phosphorylase"/>
    <property type="match status" value="1"/>
</dbReference>
<evidence type="ECO:0000259" key="5">
    <source>
        <dbReference type="Pfam" id="PF13439"/>
    </source>
</evidence>
<dbReference type="Gene3D" id="3.40.50.2000">
    <property type="entry name" value="Glycogen Phosphorylase B"/>
    <property type="match status" value="2"/>
</dbReference>
<feature type="domain" description="Glycosyl transferase family 1" evidence="4">
    <location>
        <begin position="177"/>
        <end position="329"/>
    </location>
</feature>
<dbReference type="Pfam" id="PF00534">
    <property type="entry name" value="Glycos_transf_1"/>
    <property type="match status" value="1"/>
</dbReference>
<dbReference type="RefSeq" id="WP_277551059.1">
    <property type="nucleotide sequence ID" value="NZ_JARAMH010000006.1"/>
</dbReference>
<dbReference type="InterPro" id="IPR028098">
    <property type="entry name" value="Glyco_trans_4-like_N"/>
</dbReference>
<organism evidence="6 7">
    <name type="scientific">Kocuria oceani</name>
    <dbReference type="NCBI Taxonomy" id="988827"/>
    <lineage>
        <taxon>Bacteria</taxon>
        <taxon>Bacillati</taxon>
        <taxon>Actinomycetota</taxon>
        <taxon>Actinomycetes</taxon>
        <taxon>Micrococcales</taxon>
        <taxon>Micrococcaceae</taxon>
        <taxon>Kocuria</taxon>
    </lineage>
</organism>
<keyword evidence="3 6" id="KW-0808">Transferase</keyword>
<keyword evidence="7" id="KW-1185">Reference proteome</keyword>
<evidence type="ECO:0000313" key="6">
    <source>
        <dbReference type="EMBL" id="MFC4902315.1"/>
    </source>
</evidence>
<accession>A0ABV9TEC5</accession>
<reference evidence="7" key="1">
    <citation type="journal article" date="2019" name="Int. J. Syst. Evol. Microbiol.">
        <title>The Global Catalogue of Microorganisms (GCM) 10K type strain sequencing project: providing services to taxonomists for standard genome sequencing and annotation.</title>
        <authorList>
            <consortium name="The Broad Institute Genomics Platform"/>
            <consortium name="The Broad Institute Genome Sequencing Center for Infectious Disease"/>
            <person name="Wu L."/>
            <person name="Ma J."/>
        </authorList>
    </citation>
    <scope>NUCLEOTIDE SEQUENCE [LARGE SCALE GENOMIC DNA]</scope>
    <source>
        <strain evidence="7">CGMCC 4.6946</strain>
    </source>
</reference>
<comment type="caution">
    <text evidence="6">The sequence shown here is derived from an EMBL/GenBank/DDBJ whole genome shotgun (WGS) entry which is preliminary data.</text>
</comment>
<proteinExistence type="predicted"/>
<dbReference type="InterPro" id="IPR001296">
    <property type="entry name" value="Glyco_trans_1"/>
</dbReference>
<dbReference type="InterPro" id="IPR050194">
    <property type="entry name" value="Glycosyltransferase_grp1"/>
</dbReference>
<dbReference type="Pfam" id="PF13439">
    <property type="entry name" value="Glyco_transf_4"/>
    <property type="match status" value="1"/>
</dbReference>
<dbReference type="PANTHER" id="PTHR45947">
    <property type="entry name" value="SULFOQUINOVOSYL TRANSFERASE SQD2"/>
    <property type="match status" value="1"/>
</dbReference>
<gene>
    <name evidence="6" type="ORF">ACFPCS_01890</name>
</gene>
<dbReference type="Proteomes" id="UP001595797">
    <property type="component" value="Unassembled WGS sequence"/>
</dbReference>
<dbReference type="PANTHER" id="PTHR45947:SF3">
    <property type="entry name" value="SULFOQUINOVOSYL TRANSFERASE SQD2"/>
    <property type="match status" value="1"/>
</dbReference>
<feature type="domain" description="Glycosyltransferase subfamily 4-like N-terminal" evidence="5">
    <location>
        <begin position="5"/>
        <end position="164"/>
    </location>
</feature>
<evidence type="ECO:0000313" key="7">
    <source>
        <dbReference type="Proteomes" id="UP001595797"/>
    </source>
</evidence>
<evidence type="ECO:0000259" key="4">
    <source>
        <dbReference type="Pfam" id="PF00534"/>
    </source>
</evidence>
<keyword evidence="2 6" id="KW-0328">Glycosyltransferase</keyword>
<evidence type="ECO:0000256" key="3">
    <source>
        <dbReference type="ARBA" id="ARBA00022679"/>
    </source>
</evidence>
<dbReference type="CDD" id="cd03801">
    <property type="entry name" value="GT4_PimA-like"/>
    <property type="match status" value="1"/>
</dbReference>